<gene>
    <name evidence="2" type="ORF">FGIG_10457</name>
</gene>
<dbReference type="Proteomes" id="UP000316759">
    <property type="component" value="Unassembled WGS sequence"/>
</dbReference>
<evidence type="ECO:0000313" key="3">
    <source>
        <dbReference type="Proteomes" id="UP000316759"/>
    </source>
</evidence>
<comment type="caution">
    <text evidence="2">The sequence shown here is derived from an EMBL/GenBank/DDBJ whole genome shotgun (WGS) entry which is preliminary data.</text>
</comment>
<protein>
    <submittedName>
        <fullName evidence="2">Uncharacterized protein</fullName>
    </submittedName>
</protein>
<dbReference type="AlphaFoldDB" id="A0A504YEH2"/>
<evidence type="ECO:0000256" key="1">
    <source>
        <dbReference type="SAM" id="MobiDB-lite"/>
    </source>
</evidence>
<feature type="compositionally biased region" description="Basic and acidic residues" evidence="1">
    <location>
        <begin position="226"/>
        <end position="236"/>
    </location>
</feature>
<feature type="region of interest" description="Disordered" evidence="1">
    <location>
        <begin position="217"/>
        <end position="236"/>
    </location>
</feature>
<proteinExistence type="predicted"/>
<sequence>MLALGRWYNLISRTAIRSRFSAELFIIHDRNNHKKPFIEFTTIPAEQSKIHLTVLRRYRKLLQDLIASGSLGDEFGFLEITDIVPLVRKGHFEVRCFLPSLLCTENIQTDSHIRSLALKLQQSMNIQSREIRSRVCQHQVEYKRPTFHFIVETDAEVPICAVRCNHENSSSVDLVKAQSVNTRFTVVKPNNVYDLPRDDLLKKVRSAMKNRDYMCRQNCGPEEEESPKPTRTDSRITTEWEKLWKQRQDARNEARRERKRARQNVGLYRLTRDQRGVTILDLDNDEE</sequence>
<reference evidence="2 3" key="1">
    <citation type="submission" date="2019-04" db="EMBL/GenBank/DDBJ databases">
        <title>Annotation for the trematode Fasciola gigantica.</title>
        <authorList>
            <person name="Choi Y.-J."/>
        </authorList>
    </citation>
    <scope>NUCLEOTIDE SEQUENCE [LARGE SCALE GENOMIC DNA]</scope>
    <source>
        <strain evidence="2">Uganda_cow_1</strain>
    </source>
</reference>
<organism evidence="2 3">
    <name type="scientific">Fasciola gigantica</name>
    <name type="common">Giant liver fluke</name>
    <dbReference type="NCBI Taxonomy" id="46835"/>
    <lineage>
        <taxon>Eukaryota</taxon>
        <taxon>Metazoa</taxon>
        <taxon>Spiralia</taxon>
        <taxon>Lophotrochozoa</taxon>
        <taxon>Platyhelminthes</taxon>
        <taxon>Trematoda</taxon>
        <taxon>Digenea</taxon>
        <taxon>Plagiorchiida</taxon>
        <taxon>Echinostomata</taxon>
        <taxon>Echinostomatoidea</taxon>
        <taxon>Fasciolidae</taxon>
        <taxon>Fasciola</taxon>
    </lineage>
</organism>
<evidence type="ECO:0000313" key="2">
    <source>
        <dbReference type="EMBL" id="TPP58659.1"/>
    </source>
</evidence>
<dbReference type="OrthoDB" id="6273535at2759"/>
<dbReference type="EMBL" id="SUNJ01011760">
    <property type="protein sequence ID" value="TPP58659.1"/>
    <property type="molecule type" value="Genomic_DNA"/>
</dbReference>
<accession>A0A504YEH2</accession>
<name>A0A504YEH2_FASGI</name>
<keyword evidence="3" id="KW-1185">Reference proteome</keyword>